<name>A0ABD2NM12_9CUCU</name>
<feature type="compositionally biased region" description="Polar residues" evidence="1">
    <location>
        <begin position="40"/>
        <end position="51"/>
    </location>
</feature>
<organism evidence="2 3">
    <name type="scientific">Cryptolaemus montrouzieri</name>
    <dbReference type="NCBI Taxonomy" id="559131"/>
    <lineage>
        <taxon>Eukaryota</taxon>
        <taxon>Metazoa</taxon>
        <taxon>Ecdysozoa</taxon>
        <taxon>Arthropoda</taxon>
        <taxon>Hexapoda</taxon>
        <taxon>Insecta</taxon>
        <taxon>Pterygota</taxon>
        <taxon>Neoptera</taxon>
        <taxon>Endopterygota</taxon>
        <taxon>Coleoptera</taxon>
        <taxon>Polyphaga</taxon>
        <taxon>Cucujiformia</taxon>
        <taxon>Coccinelloidea</taxon>
        <taxon>Coccinellidae</taxon>
        <taxon>Scymninae</taxon>
        <taxon>Scymnini</taxon>
        <taxon>Cryptolaemus</taxon>
    </lineage>
</organism>
<accession>A0ABD2NM12</accession>
<feature type="non-terminal residue" evidence="2">
    <location>
        <position position="1"/>
    </location>
</feature>
<sequence length="59" mass="6782">RSTYKLLLNHMLDYSKTVTEALMKKAVNEEKQAMTEIENENTSDLTVSGDGTWQKPKYT</sequence>
<evidence type="ECO:0000313" key="2">
    <source>
        <dbReference type="EMBL" id="KAL3279771.1"/>
    </source>
</evidence>
<evidence type="ECO:0000313" key="3">
    <source>
        <dbReference type="Proteomes" id="UP001516400"/>
    </source>
</evidence>
<dbReference type="Proteomes" id="UP001516400">
    <property type="component" value="Unassembled WGS sequence"/>
</dbReference>
<reference evidence="2 3" key="1">
    <citation type="journal article" date="2021" name="BMC Biol.">
        <title>Horizontally acquired antibacterial genes associated with adaptive radiation of ladybird beetles.</title>
        <authorList>
            <person name="Li H.S."/>
            <person name="Tang X.F."/>
            <person name="Huang Y.H."/>
            <person name="Xu Z.Y."/>
            <person name="Chen M.L."/>
            <person name="Du X.Y."/>
            <person name="Qiu B.Y."/>
            <person name="Chen P.T."/>
            <person name="Zhang W."/>
            <person name="Slipinski A."/>
            <person name="Escalona H.E."/>
            <person name="Waterhouse R.M."/>
            <person name="Zwick A."/>
            <person name="Pang H."/>
        </authorList>
    </citation>
    <scope>NUCLEOTIDE SEQUENCE [LARGE SCALE GENOMIC DNA]</scope>
    <source>
        <strain evidence="2">SYSU2018</strain>
    </source>
</reference>
<keyword evidence="3" id="KW-1185">Reference proteome</keyword>
<protein>
    <submittedName>
        <fullName evidence="2">Uncharacterized protein</fullName>
    </submittedName>
</protein>
<evidence type="ECO:0000256" key="1">
    <source>
        <dbReference type="SAM" id="MobiDB-lite"/>
    </source>
</evidence>
<gene>
    <name evidence="2" type="ORF">HHI36_017279</name>
</gene>
<proteinExistence type="predicted"/>
<dbReference type="EMBL" id="JABFTP020000124">
    <property type="protein sequence ID" value="KAL3279771.1"/>
    <property type="molecule type" value="Genomic_DNA"/>
</dbReference>
<feature type="region of interest" description="Disordered" evidence="1">
    <location>
        <begin position="35"/>
        <end position="59"/>
    </location>
</feature>
<dbReference type="AlphaFoldDB" id="A0ABD2NM12"/>
<comment type="caution">
    <text evidence="2">The sequence shown here is derived from an EMBL/GenBank/DDBJ whole genome shotgun (WGS) entry which is preliminary data.</text>
</comment>